<sequence length="65" mass="6906">MLAGGVSPQRGGDVVADEVVDLFDLDVFDAECYVRAVFEGDTQGDGAGPEQDEVVGEVVDVEVYR</sequence>
<name>A0A6G9ZDP9_9NOCA</name>
<gene>
    <name evidence="1" type="ORF">F6W96_40750</name>
</gene>
<proteinExistence type="predicted"/>
<evidence type="ECO:0000313" key="2">
    <source>
        <dbReference type="Proteomes" id="UP000500953"/>
    </source>
</evidence>
<organism evidence="1 2">
    <name type="scientific">Nocardia terpenica</name>
    <dbReference type="NCBI Taxonomy" id="455432"/>
    <lineage>
        <taxon>Bacteria</taxon>
        <taxon>Bacillati</taxon>
        <taxon>Actinomycetota</taxon>
        <taxon>Actinomycetes</taxon>
        <taxon>Mycobacteriales</taxon>
        <taxon>Nocardiaceae</taxon>
        <taxon>Nocardia</taxon>
    </lineage>
</organism>
<reference evidence="1 2" key="1">
    <citation type="journal article" date="2019" name="ACS Chem. Biol.">
        <title>Identification and Mobilization of a Cryptic Antibiotic Biosynthesis Gene Locus from a Human-Pathogenic Nocardia Isolate.</title>
        <authorList>
            <person name="Herisse M."/>
            <person name="Ishida K."/>
            <person name="Porter J.L."/>
            <person name="Howden B."/>
            <person name="Hertweck C."/>
            <person name="Stinear T.P."/>
            <person name="Pidot S.J."/>
        </authorList>
    </citation>
    <scope>NUCLEOTIDE SEQUENCE [LARGE SCALE GENOMIC DNA]</scope>
    <source>
        <strain evidence="1 2">AUSMDU00012715</strain>
    </source>
</reference>
<dbReference type="AlphaFoldDB" id="A0A6G9ZDP9"/>
<dbReference type="EMBL" id="CP046173">
    <property type="protein sequence ID" value="QIS23668.1"/>
    <property type="molecule type" value="Genomic_DNA"/>
</dbReference>
<protein>
    <submittedName>
        <fullName evidence="1">Uncharacterized protein</fullName>
    </submittedName>
</protein>
<dbReference type="RefSeq" id="WP_167490986.1">
    <property type="nucleotide sequence ID" value="NZ_CP046173.1"/>
</dbReference>
<accession>A0A6G9ZDP9</accession>
<evidence type="ECO:0000313" key="1">
    <source>
        <dbReference type="EMBL" id="QIS23668.1"/>
    </source>
</evidence>
<dbReference type="Proteomes" id="UP000500953">
    <property type="component" value="Chromosome"/>
</dbReference>